<comment type="caution">
    <text evidence="3">The sequence shown here is derived from an EMBL/GenBank/DDBJ whole genome shotgun (WGS) entry which is preliminary data.</text>
</comment>
<dbReference type="EMBL" id="PREU01000006">
    <property type="protein sequence ID" value="PPA75504.1"/>
    <property type="molecule type" value="Genomic_DNA"/>
</dbReference>
<dbReference type="Gene3D" id="3.40.50.2000">
    <property type="entry name" value="Glycogen Phosphorylase B"/>
    <property type="match status" value="2"/>
</dbReference>
<dbReference type="OrthoDB" id="433681at2"/>
<dbReference type="Pfam" id="PF00534">
    <property type="entry name" value="Glycos_transf_1"/>
    <property type="match status" value="1"/>
</dbReference>
<dbReference type="CDD" id="cd03800">
    <property type="entry name" value="GT4_sucrose_synthase"/>
    <property type="match status" value="1"/>
</dbReference>
<dbReference type="InterPro" id="IPR050194">
    <property type="entry name" value="Glycosyltransferase_grp1"/>
</dbReference>
<keyword evidence="3" id="KW-0808">Transferase</keyword>
<organism evidence="3 4">
    <name type="scientific">Achromobacter spanius</name>
    <dbReference type="NCBI Taxonomy" id="217203"/>
    <lineage>
        <taxon>Bacteria</taxon>
        <taxon>Pseudomonadati</taxon>
        <taxon>Pseudomonadota</taxon>
        <taxon>Betaproteobacteria</taxon>
        <taxon>Burkholderiales</taxon>
        <taxon>Alcaligenaceae</taxon>
        <taxon>Achromobacter</taxon>
    </lineage>
</organism>
<sequence length="423" mass="46652">MKRIAIISEHASPLAIAGSVDSGGQNVYVANVARELARAGMQVDVFTRKDNPALEAEQTMMRGVRVVHVPAGPDSYLPKEKMLPYMDEFSAFLLRYFGRQGRGYDVIHANFFMSAMAALPVAQHFGIPLAVTFHALGKVRRRHQQEADLFPDVRFDIEDEITRRADRIVAECPQDRADLIELYGADPRRIEIVPCGYDAAEMAPRPVAASRAALGWDDSAFTLLQLGRMVPRKGVDNVIRALGRLRHQHGVNARLCIVGGNSDSADEASTPEIGRLRRIADEEGVAQWVEFTGRRHRDQLATYYSASDVFVTTPWYEPFGITPVEAMACGKPVVGSDTGGIRSTVVHGKTGFLVPPRDPDALAQRLAELAADAQLRARMGEAGRMRARRLYTWKRVGQDLMSVYGHMVAGAVHADRHATRIAA</sequence>
<gene>
    <name evidence="3" type="ORF">C4E15_15545</name>
</gene>
<feature type="domain" description="Glycosyl transferase family 1" evidence="1">
    <location>
        <begin position="210"/>
        <end position="384"/>
    </location>
</feature>
<evidence type="ECO:0000313" key="4">
    <source>
        <dbReference type="Proteomes" id="UP000239990"/>
    </source>
</evidence>
<name>A0A2S5GRF3_9BURK</name>
<dbReference type="AlphaFoldDB" id="A0A2S5GRF3"/>
<proteinExistence type="predicted"/>
<dbReference type="Pfam" id="PF13439">
    <property type="entry name" value="Glyco_transf_4"/>
    <property type="match status" value="1"/>
</dbReference>
<evidence type="ECO:0000259" key="2">
    <source>
        <dbReference type="Pfam" id="PF13439"/>
    </source>
</evidence>
<accession>A0A2S5GRF3</accession>
<dbReference type="InterPro" id="IPR028098">
    <property type="entry name" value="Glyco_trans_4-like_N"/>
</dbReference>
<dbReference type="PANTHER" id="PTHR45947:SF3">
    <property type="entry name" value="SULFOQUINOVOSYL TRANSFERASE SQD2"/>
    <property type="match status" value="1"/>
</dbReference>
<protein>
    <submittedName>
        <fullName evidence="3">Glycosyltransferase family 1 protein</fullName>
    </submittedName>
</protein>
<dbReference type="Proteomes" id="UP000239990">
    <property type="component" value="Unassembled WGS sequence"/>
</dbReference>
<dbReference type="GO" id="GO:0016758">
    <property type="term" value="F:hexosyltransferase activity"/>
    <property type="evidence" value="ECO:0007669"/>
    <property type="project" value="TreeGrafter"/>
</dbReference>
<dbReference type="RefSeq" id="WP_104144150.1">
    <property type="nucleotide sequence ID" value="NZ_PREU01000006.1"/>
</dbReference>
<evidence type="ECO:0000313" key="3">
    <source>
        <dbReference type="EMBL" id="PPA75504.1"/>
    </source>
</evidence>
<evidence type="ECO:0000259" key="1">
    <source>
        <dbReference type="Pfam" id="PF00534"/>
    </source>
</evidence>
<feature type="domain" description="Glycosyltransferase subfamily 4-like N-terminal" evidence="2">
    <location>
        <begin position="23"/>
        <end position="200"/>
    </location>
</feature>
<dbReference type="InterPro" id="IPR001296">
    <property type="entry name" value="Glyco_trans_1"/>
</dbReference>
<reference evidence="3 4" key="1">
    <citation type="submission" date="2018-02" db="EMBL/GenBank/DDBJ databases">
        <title>Draft Genome of Achromobacter spanius stain 6.</title>
        <authorList>
            <person name="Gunasekera T.S."/>
            <person name="Radwan O."/>
            <person name="Ruiz O.N."/>
        </authorList>
    </citation>
    <scope>NUCLEOTIDE SEQUENCE [LARGE SCALE GENOMIC DNA]</scope>
    <source>
        <strain evidence="3 4">6</strain>
    </source>
</reference>
<dbReference type="PANTHER" id="PTHR45947">
    <property type="entry name" value="SULFOQUINOVOSYL TRANSFERASE SQD2"/>
    <property type="match status" value="1"/>
</dbReference>
<dbReference type="SUPFAM" id="SSF53756">
    <property type="entry name" value="UDP-Glycosyltransferase/glycogen phosphorylase"/>
    <property type="match status" value="1"/>
</dbReference>